<name>A0ABV0V979_9TELE</name>
<proteinExistence type="predicted"/>
<protein>
    <submittedName>
        <fullName evidence="1">Uncharacterized protein</fullName>
    </submittedName>
</protein>
<sequence>MPVAASAGIFAPEFITCSPGKSFTRIKLLVNPTEPAGLAVEMQPSLKVSLHMGSVILTFGQSSEGQQTPEFINPPCPPAVSEWPHALRSGLGGRRRSGG</sequence>
<evidence type="ECO:0000313" key="2">
    <source>
        <dbReference type="Proteomes" id="UP001482620"/>
    </source>
</evidence>
<organism evidence="1 2">
    <name type="scientific">Ilyodon furcidens</name>
    <name type="common">goldbreast splitfin</name>
    <dbReference type="NCBI Taxonomy" id="33524"/>
    <lineage>
        <taxon>Eukaryota</taxon>
        <taxon>Metazoa</taxon>
        <taxon>Chordata</taxon>
        <taxon>Craniata</taxon>
        <taxon>Vertebrata</taxon>
        <taxon>Euteleostomi</taxon>
        <taxon>Actinopterygii</taxon>
        <taxon>Neopterygii</taxon>
        <taxon>Teleostei</taxon>
        <taxon>Neoteleostei</taxon>
        <taxon>Acanthomorphata</taxon>
        <taxon>Ovalentaria</taxon>
        <taxon>Atherinomorphae</taxon>
        <taxon>Cyprinodontiformes</taxon>
        <taxon>Goodeidae</taxon>
        <taxon>Ilyodon</taxon>
    </lineage>
</organism>
<keyword evidence="2" id="KW-1185">Reference proteome</keyword>
<evidence type="ECO:0000313" key="1">
    <source>
        <dbReference type="EMBL" id="MEQ2253876.1"/>
    </source>
</evidence>
<dbReference type="EMBL" id="JAHRIQ010100581">
    <property type="protein sequence ID" value="MEQ2253876.1"/>
    <property type="molecule type" value="Genomic_DNA"/>
</dbReference>
<reference evidence="1 2" key="1">
    <citation type="submission" date="2021-06" db="EMBL/GenBank/DDBJ databases">
        <authorList>
            <person name="Palmer J.M."/>
        </authorList>
    </citation>
    <scope>NUCLEOTIDE SEQUENCE [LARGE SCALE GENOMIC DNA]</scope>
    <source>
        <strain evidence="2">if_2019</strain>
        <tissue evidence="1">Muscle</tissue>
    </source>
</reference>
<dbReference type="Proteomes" id="UP001482620">
    <property type="component" value="Unassembled WGS sequence"/>
</dbReference>
<accession>A0ABV0V979</accession>
<gene>
    <name evidence="1" type="ORF">ILYODFUR_037054</name>
</gene>
<comment type="caution">
    <text evidence="1">The sequence shown here is derived from an EMBL/GenBank/DDBJ whole genome shotgun (WGS) entry which is preliminary data.</text>
</comment>